<dbReference type="KEGG" id="abq:ABAZ39_14635"/>
<protein>
    <submittedName>
        <fullName evidence="1">Uncharacterized protein</fullName>
    </submittedName>
</protein>
<proteinExistence type="predicted"/>
<accession>A0A060DJT7</accession>
<reference evidence="1 2" key="1">
    <citation type="journal article" date="2014" name="Genome Announc.">
        <title>Complete Genome Sequence of the Model Rhizosphere Strain Azospirillum brasilense Az39, Successfully Applied in Agriculture.</title>
        <authorList>
            <person name="Rivera D."/>
            <person name="Revale S."/>
            <person name="Molina R."/>
            <person name="Gualpa J."/>
            <person name="Puente M."/>
            <person name="Maroniche G."/>
            <person name="Paris G."/>
            <person name="Baker D."/>
            <person name="Clavijo B."/>
            <person name="McLay K."/>
            <person name="Spaepen S."/>
            <person name="Perticari A."/>
            <person name="Vazquez M."/>
            <person name="Wisniewski-Dye F."/>
            <person name="Watkins C."/>
            <person name="Martinez-Abarca F."/>
            <person name="Vanderleyden J."/>
            <person name="Cassan F."/>
        </authorList>
    </citation>
    <scope>NUCLEOTIDE SEQUENCE [LARGE SCALE GENOMIC DNA]</scope>
    <source>
        <strain evidence="1 2">Az39</strain>
        <plasmid evidence="1">AbAZ39_p1</plasmid>
    </source>
</reference>
<dbReference type="EMBL" id="CP007794">
    <property type="protein sequence ID" value="AIB13197.1"/>
    <property type="molecule type" value="Genomic_DNA"/>
</dbReference>
<geneLocation type="plasmid" evidence="1 2">
    <name>AbAZ39_p1</name>
</geneLocation>
<sequence length="81" mass="9365">MTRIRTKVRTTMRLKDIPYERLPLNADIHGELRDRIDVMAIAFDRLGHTDLAREMDAVRAALYRAWNAVEAKRRAEADSGI</sequence>
<dbReference type="Proteomes" id="UP000027186">
    <property type="component" value="Plasmid AbAZ39_p1"/>
</dbReference>
<gene>
    <name evidence="1" type="ORF">ABAZ39_14635</name>
</gene>
<keyword evidence="1" id="KW-0614">Plasmid</keyword>
<name>A0A060DJT7_9PROT</name>
<evidence type="ECO:0000313" key="2">
    <source>
        <dbReference type="Proteomes" id="UP000027186"/>
    </source>
</evidence>
<dbReference type="AlphaFoldDB" id="A0A060DJT7"/>
<organism evidence="1 2">
    <name type="scientific">Azospirillum argentinense</name>
    <dbReference type="NCBI Taxonomy" id="2970906"/>
    <lineage>
        <taxon>Bacteria</taxon>
        <taxon>Pseudomonadati</taxon>
        <taxon>Pseudomonadota</taxon>
        <taxon>Alphaproteobacteria</taxon>
        <taxon>Rhodospirillales</taxon>
        <taxon>Azospirillaceae</taxon>
        <taxon>Azospirillum</taxon>
    </lineage>
</organism>
<evidence type="ECO:0000313" key="1">
    <source>
        <dbReference type="EMBL" id="AIB13197.1"/>
    </source>
</evidence>